<dbReference type="AlphaFoldDB" id="A0A6L9S9A5"/>
<feature type="transmembrane region" description="Helical" evidence="8">
    <location>
        <begin position="189"/>
        <end position="207"/>
    </location>
</feature>
<dbReference type="SUPFAM" id="SSF160240">
    <property type="entry name" value="Cation efflux protein cytoplasmic domain-like"/>
    <property type="match status" value="1"/>
</dbReference>
<sequence length="309" mass="32305">MGFGHGHGHGDTTGTAAYAHRRRMMAVLGIVAGITLAQVIGAWLSGSMALLADAAHSFTDGTGVALALLATLIAARPPSARRTFGLQRAEILAAMTNAVVVGVAAILVLIGGVRRLTDPGAVESDVMLVAALIGLAGNGVSLLILRRGKEQSLNVRGAYLEVLGDLLGSVAVVGAAIVIMAGGDVRADAVASILIGLMILPRAWMLLRDVVHVLLEATPKGVDLDEVRRHMMDVPGIVDVHDLHAWTITSGVPVLSAHVVVDEMSQAECGTESILDGLHGCLAGHFDIEHSTFQIEPRGHLDHEYVQHD</sequence>
<dbReference type="PANTHER" id="PTHR11562">
    <property type="entry name" value="CATION EFFLUX PROTEIN/ ZINC TRANSPORTER"/>
    <property type="match status" value="1"/>
</dbReference>
<keyword evidence="5 8" id="KW-1133">Transmembrane helix</keyword>
<comment type="caution">
    <text evidence="11">The sequence shown here is derived from an EMBL/GenBank/DDBJ whole genome shotgun (WGS) entry which is preliminary data.</text>
</comment>
<dbReference type="InterPro" id="IPR027469">
    <property type="entry name" value="Cation_efflux_TMD_sf"/>
</dbReference>
<evidence type="ECO:0000256" key="2">
    <source>
        <dbReference type="ARBA" id="ARBA00008873"/>
    </source>
</evidence>
<dbReference type="RefSeq" id="WP_163739414.1">
    <property type="nucleotide sequence ID" value="NZ_JAAGOA010000010.1"/>
</dbReference>
<dbReference type="InterPro" id="IPR002524">
    <property type="entry name" value="Cation_efflux"/>
</dbReference>
<evidence type="ECO:0000259" key="9">
    <source>
        <dbReference type="Pfam" id="PF01545"/>
    </source>
</evidence>
<proteinExistence type="inferred from homology"/>
<keyword evidence="6" id="KW-0406">Ion transport</keyword>
<protein>
    <submittedName>
        <fullName evidence="11">Cation transporter</fullName>
    </submittedName>
</protein>
<dbReference type="NCBIfam" id="TIGR01297">
    <property type="entry name" value="CDF"/>
    <property type="match status" value="1"/>
</dbReference>
<feature type="transmembrane region" description="Helical" evidence="8">
    <location>
        <begin position="25"/>
        <end position="45"/>
    </location>
</feature>
<evidence type="ECO:0000313" key="11">
    <source>
        <dbReference type="EMBL" id="NEE01613.1"/>
    </source>
</evidence>
<feature type="transmembrane region" description="Helical" evidence="8">
    <location>
        <begin position="126"/>
        <end position="145"/>
    </location>
</feature>
<dbReference type="SUPFAM" id="SSF161111">
    <property type="entry name" value="Cation efflux protein transmembrane domain-like"/>
    <property type="match status" value="1"/>
</dbReference>
<keyword evidence="12" id="KW-1185">Reference proteome</keyword>
<dbReference type="InterPro" id="IPR050681">
    <property type="entry name" value="CDF/SLC30A"/>
</dbReference>
<dbReference type="InterPro" id="IPR058533">
    <property type="entry name" value="Cation_efflux_TM"/>
</dbReference>
<dbReference type="EMBL" id="JAAGOA010000010">
    <property type="protein sequence ID" value="NEE01613.1"/>
    <property type="molecule type" value="Genomic_DNA"/>
</dbReference>
<evidence type="ECO:0000313" key="12">
    <source>
        <dbReference type="Proteomes" id="UP000475214"/>
    </source>
</evidence>
<feature type="domain" description="Cation efflux protein transmembrane" evidence="9">
    <location>
        <begin position="26"/>
        <end position="215"/>
    </location>
</feature>
<evidence type="ECO:0000256" key="3">
    <source>
        <dbReference type="ARBA" id="ARBA00022448"/>
    </source>
</evidence>
<keyword evidence="4 8" id="KW-0812">Transmembrane</keyword>
<evidence type="ECO:0000256" key="7">
    <source>
        <dbReference type="ARBA" id="ARBA00023136"/>
    </source>
</evidence>
<dbReference type="Pfam" id="PF01545">
    <property type="entry name" value="Cation_efflux"/>
    <property type="match status" value="1"/>
</dbReference>
<keyword evidence="3" id="KW-0813">Transport</keyword>
<dbReference type="InterPro" id="IPR027470">
    <property type="entry name" value="Cation_efflux_CTD"/>
</dbReference>
<dbReference type="Pfam" id="PF16916">
    <property type="entry name" value="ZT_dimer"/>
    <property type="match status" value="1"/>
</dbReference>
<accession>A0A6L9S9A5</accession>
<feature type="transmembrane region" description="Helical" evidence="8">
    <location>
        <begin position="57"/>
        <end position="75"/>
    </location>
</feature>
<feature type="transmembrane region" description="Helical" evidence="8">
    <location>
        <begin position="157"/>
        <end position="183"/>
    </location>
</feature>
<dbReference type="Gene3D" id="1.20.1510.10">
    <property type="entry name" value="Cation efflux protein transmembrane domain"/>
    <property type="match status" value="1"/>
</dbReference>
<name>A0A6L9S9A5_9ACTN</name>
<feature type="transmembrane region" description="Helical" evidence="8">
    <location>
        <begin position="91"/>
        <end position="114"/>
    </location>
</feature>
<dbReference type="InterPro" id="IPR036837">
    <property type="entry name" value="Cation_efflux_CTD_sf"/>
</dbReference>
<gene>
    <name evidence="11" type="ORF">G1H10_15680</name>
</gene>
<dbReference type="PANTHER" id="PTHR11562:SF17">
    <property type="entry name" value="RE54080P-RELATED"/>
    <property type="match status" value="1"/>
</dbReference>
<comment type="subcellular location">
    <subcellularLocation>
        <location evidence="1">Membrane</location>
        <topology evidence="1">Multi-pass membrane protein</topology>
    </subcellularLocation>
</comment>
<evidence type="ECO:0000256" key="4">
    <source>
        <dbReference type="ARBA" id="ARBA00022692"/>
    </source>
</evidence>
<keyword evidence="7 8" id="KW-0472">Membrane</keyword>
<dbReference type="GO" id="GO:0005886">
    <property type="term" value="C:plasma membrane"/>
    <property type="evidence" value="ECO:0007669"/>
    <property type="project" value="TreeGrafter"/>
</dbReference>
<organism evidence="11 12">
    <name type="scientific">Phytoactinopolyspora halotolerans</name>
    <dbReference type="NCBI Taxonomy" id="1981512"/>
    <lineage>
        <taxon>Bacteria</taxon>
        <taxon>Bacillati</taxon>
        <taxon>Actinomycetota</taxon>
        <taxon>Actinomycetes</taxon>
        <taxon>Jiangellales</taxon>
        <taxon>Jiangellaceae</taxon>
        <taxon>Phytoactinopolyspora</taxon>
    </lineage>
</organism>
<evidence type="ECO:0000256" key="1">
    <source>
        <dbReference type="ARBA" id="ARBA00004141"/>
    </source>
</evidence>
<evidence type="ECO:0000256" key="5">
    <source>
        <dbReference type="ARBA" id="ARBA00022989"/>
    </source>
</evidence>
<dbReference type="GO" id="GO:0005385">
    <property type="term" value="F:zinc ion transmembrane transporter activity"/>
    <property type="evidence" value="ECO:0007669"/>
    <property type="project" value="TreeGrafter"/>
</dbReference>
<evidence type="ECO:0000256" key="8">
    <source>
        <dbReference type="SAM" id="Phobius"/>
    </source>
</evidence>
<evidence type="ECO:0000259" key="10">
    <source>
        <dbReference type="Pfam" id="PF16916"/>
    </source>
</evidence>
<reference evidence="11 12" key="1">
    <citation type="submission" date="2020-02" db="EMBL/GenBank/DDBJ databases">
        <authorList>
            <person name="Li X.-J."/>
            <person name="Han X.-M."/>
        </authorList>
    </citation>
    <scope>NUCLEOTIDE SEQUENCE [LARGE SCALE GENOMIC DNA]</scope>
    <source>
        <strain evidence="11 12">CCTCC AB 2017055</strain>
    </source>
</reference>
<evidence type="ECO:0000256" key="6">
    <source>
        <dbReference type="ARBA" id="ARBA00023065"/>
    </source>
</evidence>
<dbReference type="Proteomes" id="UP000475214">
    <property type="component" value="Unassembled WGS sequence"/>
</dbReference>
<comment type="similarity">
    <text evidence="2">Belongs to the cation diffusion facilitator (CDF) transporter (TC 2.A.4) family. SLC30A subfamily.</text>
</comment>
<feature type="domain" description="Cation efflux protein cytoplasmic" evidence="10">
    <location>
        <begin position="219"/>
        <end position="297"/>
    </location>
</feature>